<evidence type="ECO:0008006" key="4">
    <source>
        <dbReference type="Google" id="ProtNLM"/>
    </source>
</evidence>
<keyword evidence="3" id="KW-1185">Reference proteome</keyword>
<feature type="chain" id="PRO_5022817735" description="Tetratricopeptide repeat-containing protein" evidence="1">
    <location>
        <begin position="22"/>
        <end position="441"/>
    </location>
</feature>
<evidence type="ECO:0000313" key="3">
    <source>
        <dbReference type="Proteomes" id="UP000324595"/>
    </source>
</evidence>
<dbReference type="AlphaFoldDB" id="A0A5D3YLQ0"/>
<dbReference type="Gene3D" id="1.25.40.10">
    <property type="entry name" value="Tetratricopeptide repeat domain"/>
    <property type="match status" value="3"/>
</dbReference>
<accession>A0A5D3YLQ0</accession>
<protein>
    <recommendedName>
        <fullName evidence="4">Tetratricopeptide repeat-containing protein</fullName>
    </recommendedName>
</protein>
<dbReference type="SUPFAM" id="SSF81901">
    <property type="entry name" value="HCP-like"/>
    <property type="match status" value="1"/>
</dbReference>
<dbReference type="SUPFAM" id="SSF48452">
    <property type="entry name" value="TPR-like"/>
    <property type="match status" value="1"/>
</dbReference>
<evidence type="ECO:0000256" key="1">
    <source>
        <dbReference type="SAM" id="SignalP"/>
    </source>
</evidence>
<dbReference type="Proteomes" id="UP000324595">
    <property type="component" value="Unassembled WGS sequence"/>
</dbReference>
<gene>
    <name evidence="2" type="ORF">LX73_0390</name>
</gene>
<organism evidence="2 3">
    <name type="scientific">Fodinibius salinus</name>
    <dbReference type="NCBI Taxonomy" id="860790"/>
    <lineage>
        <taxon>Bacteria</taxon>
        <taxon>Pseudomonadati</taxon>
        <taxon>Balneolota</taxon>
        <taxon>Balneolia</taxon>
        <taxon>Balneolales</taxon>
        <taxon>Balneolaceae</taxon>
        <taxon>Fodinibius</taxon>
    </lineage>
</organism>
<dbReference type="RefSeq" id="WP_148897776.1">
    <property type="nucleotide sequence ID" value="NZ_VNHY01000001.1"/>
</dbReference>
<dbReference type="InterPro" id="IPR011990">
    <property type="entry name" value="TPR-like_helical_dom_sf"/>
</dbReference>
<sequence>MKTIKSLIACVLGIFVIGACSSQSTQKKIVDEAQIKKYLSEQQFTENSGLTDVQKNISFWKDQLSDDPGSMTNRGKLAAAYSSRFGITKDINDLHRADSLYNIVIEQAGGRTPGNLQALAQTAITKHDFKSALKYSQQALEIGDEKEASLLLLFDSMMETGDYELAKKNLHRLKNEHNFGYMIRKSKYKDYEGQLDSAITYMEKASKLVDHDNNVFAWSLSNLGDMYGHAGNVQKSYNTYLEVLKAENSRASYLHVLKGIAWIAYAHDRNLDFAREVLRFVKEQSMSPDVHLTLAEIAEFNGNQEKKTMHLQTFTEEAQKAAYLGMYNSYLIDLAITESEDFDRAQKLISKELNNRSTPQIYDLKAWMHFHQGNHQKALKIVQERVEGQAHEPVPAYHMAKIYQANGMKDKARKNYEQLLEGSFELGPVTTNDINQQLSKL</sequence>
<evidence type="ECO:0000313" key="2">
    <source>
        <dbReference type="EMBL" id="TYP95095.1"/>
    </source>
</evidence>
<feature type="signal peptide" evidence="1">
    <location>
        <begin position="1"/>
        <end position="21"/>
    </location>
</feature>
<reference evidence="2 3" key="1">
    <citation type="submission" date="2019-07" db="EMBL/GenBank/DDBJ databases">
        <title>Genomic Encyclopedia of Archaeal and Bacterial Type Strains, Phase II (KMG-II): from individual species to whole genera.</title>
        <authorList>
            <person name="Goeker M."/>
        </authorList>
    </citation>
    <scope>NUCLEOTIDE SEQUENCE [LARGE SCALE GENOMIC DNA]</scope>
    <source>
        <strain evidence="2 3">DSM 21935</strain>
    </source>
</reference>
<dbReference type="PROSITE" id="PS51257">
    <property type="entry name" value="PROKAR_LIPOPROTEIN"/>
    <property type="match status" value="1"/>
</dbReference>
<dbReference type="OrthoDB" id="1399920at2"/>
<proteinExistence type="predicted"/>
<dbReference type="EMBL" id="VNHY01000001">
    <property type="protein sequence ID" value="TYP95095.1"/>
    <property type="molecule type" value="Genomic_DNA"/>
</dbReference>
<name>A0A5D3YLQ0_9BACT</name>
<comment type="caution">
    <text evidence="2">The sequence shown here is derived from an EMBL/GenBank/DDBJ whole genome shotgun (WGS) entry which is preliminary data.</text>
</comment>
<keyword evidence="1" id="KW-0732">Signal</keyword>